<dbReference type="AlphaFoldDB" id="A0A9W6CMA2"/>
<evidence type="ECO:0000313" key="5">
    <source>
        <dbReference type="Proteomes" id="UP001245370"/>
    </source>
</evidence>
<name>A0A9W6CMA2_XANFL</name>
<reference evidence="2" key="1">
    <citation type="submission" date="2022-12" db="EMBL/GenBank/DDBJ databases">
        <title>Reference genome sequencing for broad-spectrum identification of bacterial and archaeal isolates by mass spectrometry.</title>
        <authorList>
            <person name="Sekiguchi Y."/>
            <person name="Tourlousse D.M."/>
        </authorList>
    </citation>
    <scope>NUCLEOTIDE SEQUENCE</scope>
    <source>
        <strain evidence="2">301</strain>
    </source>
</reference>
<evidence type="ECO:0000313" key="3">
    <source>
        <dbReference type="EMBL" id="MDR6336483.1"/>
    </source>
</evidence>
<keyword evidence="1" id="KW-1133">Transmembrane helix</keyword>
<evidence type="ECO:0008006" key="6">
    <source>
        <dbReference type="Google" id="ProtNLM"/>
    </source>
</evidence>
<keyword evidence="1" id="KW-0472">Membrane</keyword>
<evidence type="ECO:0000313" key="4">
    <source>
        <dbReference type="Proteomes" id="UP001144397"/>
    </source>
</evidence>
<dbReference type="GeneID" id="95765610"/>
<organism evidence="2 4">
    <name type="scientific">Xanthobacter flavus</name>
    <dbReference type="NCBI Taxonomy" id="281"/>
    <lineage>
        <taxon>Bacteria</taxon>
        <taxon>Pseudomonadati</taxon>
        <taxon>Pseudomonadota</taxon>
        <taxon>Alphaproteobacteria</taxon>
        <taxon>Hyphomicrobiales</taxon>
        <taxon>Xanthobacteraceae</taxon>
        <taxon>Xanthobacter</taxon>
    </lineage>
</organism>
<dbReference type="InterPro" id="IPR024399">
    <property type="entry name" value="DUF2628"/>
</dbReference>
<accession>A0A9W6CMA2</accession>
<comment type="caution">
    <text evidence="2">The sequence shown here is derived from an EMBL/GenBank/DDBJ whole genome shotgun (WGS) entry which is preliminary data.</text>
</comment>
<sequence length="161" mass="17480">MASWTVLTRSVPGDTAEQAAGRTVFVREKFSWVTLFFAPIVLLRFRLWLVFAAYVAVMVVMGLAEVWAGIADGVGNAVMIGFHVLLALELPRLRQRKLERLGYEEAAVVVAADRDEAEHRFFAEWDGLFPAPRAASALPAIRPSFPVPGGTPGVIGAFPGA</sequence>
<dbReference type="Proteomes" id="UP001245370">
    <property type="component" value="Unassembled WGS sequence"/>
</dbReference>
<reference evidence="3 5" key="2">
    <citation type="submission" date="2023-07" db="EMBL/GenBank/DDBJ databases">
        <title>Genomic Encyclopedia of Type Strains, Phase IV (KMG-IV): sequencing the most valuable type-strain genomes for metagenomic binning, comparative biology and taxonomic classification.</title>
        <authorList>
            <person name="Goeker M."/>
        </authorList>
    </citation>
    <scope>NUCLEOTIDE SEQUENCE [LARGE SCALE GENOMIC DNA]</scope>
    <source>
        <strain evidence="3 5">DSM 338</strain>
    </source>
</reference>
<dbReference type="Proteomes" id="UP001144397">
    <property type="component" value="Unassembled WGS sequence"/>
</dbReference>
<feature type="transmembrane region" description="Helical" evidence="1">
    <location>
        <begin position="32"/>
        <end position="60"/>
    </location>
</feature>
<dbReference type="EMBL" id="BSDO01000012">
    <property type="protein sequence ID" value="GLI25166.1"/>
    <property type="molecule type" value="Genomic_DNA"/>
</dbReference>
<dbReference type="RefSeq" id="WP_237354099.1">
    <property type="nucleotide sequence ID" value="NZ_BSDO01000012.1"/>
</dbReference>
<evidence type="ECO:0000256" key="1">
    <source>
        <dbReference type="SAM" id="Phobius"/>
    </source>
</evidence>
<keyword evidence="5" id="KW-1185">Reference proteome</keyword>
<feature type="transmembrane region" description="Helical" evidence="1">
    <location>
        <begin position="66"/>
        <end position="88"/>
    </location>
</feature>
<evidence type="ECO:0000313" key="2">
    <source>
        <dbReference type="EMBL" id="GLI25166.1"/>
    </source>
</evidence>
<dbReference type="Pfam" id="PF10947">
    <property type="entry name" value="DUF2628"/>
    <property type="match status" value="1"/>
</dbReference>
<keyword evidence="1" id="KW-0812">Transmembrane</keyword>
<proteinExistence type="predicted"/>
<dbReference type="EMBL" id="JAVDPY010000012">
    <property type="protein sequence ID" value="MDR6336483.1"/>
    <property type="molecule type" value="Genomic_DNA"/>
</dbReference>
<gene>
    <name evidence="3" type="ORF">GGQ86_004984</name>
    <name evidence="2" type="ORF">XFLAVUS301_48400</name>
</gene>
<protein>
    <recommendedName>
        <fullName evidence="6">DUF2628 domain-containing protein</fullName>
    </recommendedName>
</protein>